<sequence length="56" mass="6375">MVTYMLGESTDRAAGSLRKQHCTSLFPALDSKFMTRGRFEKQMHHPAIPEVPDPQE</sequence>
<evidence type="ECO:0000313" key="1">
    <source>
        <dbReference type="EMBL" id="SPE26852.1"/>
    </source>
</evidence>
<protein>
    <submittedName>
        <fullName evidence="1">Uncharacterized protein</fullName>
    </submittedName>
</protein>
<accession>A0A2N9LUD8</accession>
<gene>
    <name evidence="1" type="ORF">SBA5_560018</name>
</gene>
<proteinExistence type="predicted"/>
<reference evidence="2" key="1">
    <citation type="submission" date="2018-02" db="EMBL/GenBank/DDBJ databases">
        <authorList>
            <person name="Hausmann B."/>
        </authorList>
    </citation>
    <scope>NUCLEOTIDE SEQUENCE [LARGE SCALE GENOMIC DNA]</scope>
    <source>
        <strain evidence="2">Peat soil MAG SbA5</strain>
    </source>
</reference>
<organism evidence="1 2">
    <name type="scientific">Candidatus Sulfuritelmatomonas gaucii</name>
    <dbReference type="NCBI Taxonomy" id="2043161"/>
    <lineage>
        <taxon>Bacteria</taxon>
        <taxon>Pseudomonadati</taxon>
        <taxon>Acidobacteriota</taxon>
        <taxon>Terriglobia</taxon>
        <taxon>Terriglobales</taxon>
        <taxon>Acidobacteriaceae</taxon>
        <taxon>Candidatus Sulfuritelmatomonas</taxon>
    </lineage>
</organism>
<evidence type="ECO:0000313" key="2">
    <source>
        <dbReference type="Proteomes" id="UP000239735"/>
    </source>
</evidence>
<dbReference type="EMBL" id="OKRB01000115">
    <property type="protein sequence ID" value="SPE26852.1"/>
    <property type="molecule type" value="Genomic_DNA"/>
</dbReference>
<dbReference type="Proteomes" id="UP000239735">
    <property type="component" value="Unassembled WGS sequence"/>
</dbReference>
<name>A0A2N9LUD8_9BACT</name>
<dbReference type="AlphaFoldDB" id="A0A2N9LUD8"/>